<evidence type="ECO:0000313" key="5">
    <source>
        <dbReference type="Proteomes" id="UP000460298"/>
    </source>
</evidence>
<proteinExistence type="predicted"/>
<dbReference type="EMBL" id="WBUI01000010">
    <property type="protein sequence ID" value="KAB2932205.1"/>
    <property type="molecule type" value="Genomic_DNA"/>
</dbReference>
<comment type="caution">
    <text evidence="4">The sequence shown here is derived from an EMBL/GenBank/DDBJ whole genome shotgun (WGS) entry which is preliminary data.</text>
</comment>
<evidence type="ECO:0000313" key="4">
    <source>
        <dbReference type="EMBL" id="KAB2932205.1"/>
    </source>
</evidence>
<gene>
    <name evidence="4" type="ORF">F9K24_11415</name>
</gene>
<dbReference type="InterPro" id="IPR029787">
    <property type="entry name" value="Nucleotide_cyclase"/>
</dbReference>
<dbReference type="InterPro" id="IPR000160">
    <property type="entry name" value="GGDEF_dom"/>
</dbReference>
<accession>A0A833H1A6</accession>
<evidence type="ECO:0000256" key="1">
    <source>
        <dbReference type="ARBA" id="ARBA00012528"/>
    </source>
</evidence>
<comment type="catalytic activity">
    <reaction evidence="2">
        <text>2 GTP = 3',3'-c-di-GMP + 2 diphosphate</text>
        <dbReference type="Rhea" id="RHEA:24898"/>
        <dbReference type="ChEBI" id="CHEBI:33019"/>
        <dbReference type="ChEBI" id="CHEBI:37565"/>
        <dbReference type="ChEBI" id="CHEBI:58805"/>
        <dbReference type="EC" id="2.7.7.65"/>
    </reaction>
</comment>
<dbReference type="Proteomes" id="UP000460298">
    <property type="component" value="Unassembled WGS sequence"/>
</dbReference>
<dbReference type="Pfam" id="PF00990">
    <property type="entry name" value="GGDEF"/>
    <property type="match status" value="1"/>
</dbReference>
<dbReference type="SMART" id="SM00267">
    <property type="entry name" value="GGDEF"/>
    <property type="match status" value="1"/>
</dbReference>
<name>A0A833H1A6_9LEPT</name>
<dbReference type="SMART" id="SM00065">
    <property type="entry name" value="GAF"/>
    <property type="match status" value="1"/>
</dbReference>
<organism evidence="4 5">
    <name type="scientific">Leptonema illini</name>
    <dbReference type="NCBI Taxonomy" id="183"/>
    <lineage>
        <taxon>Bacteria</taxon>
        <taxon>Pseudomonadati</taxon>
        <taxon>Spirochaetota</taxon>
        <taxon>Spirochaetia</taxon>
        <taxon>Leptospirales</taxon>
        <taxon>Leptospiraceae</taxon>
        <taxon>Leptonema</taxon>
    </lineage>
</organism>
<evidence type="ECO:0000259" key="3">
    <source>
        <dbReference type="PROSITE" id="PS50887"/>
    </source>
</evidence>
<sequence length="352" mass="40170">MENTEEKIHRLEQEIDKLYLVLEANRTLSSSLDLQLVLERLMSKARDVTDAEASSLMLVDEDVQELYFFTVQGEKSDAVKKIRLKIGEGIAGWVAEKGEPVLVEDAANDPRFYRKADQSSGFHTRSMMCVPLIFRKRILGTIQVLNKTDNRNFDRDDLHILQVMADQASIAIENARLHELATVDQATGLYRKDYFLARLEEEFRRYRNLGTPFALLMSDIDHFKRVNTEYGHQGGDRALLELAGMILRVVRDEGEEDMAGRYGGEEFCVLMPNTTEERAMVVAEKIRTSIEAHRFSIDGREAAITISIGVTSVPYHNDVINNSEEMIKYADDALYLCKDRGRNCSALYEKKD</sequence>
<dbReference type="EC" id="2.7.7.65" evidence="1"/>
<dbReference type="Gene3D" id="3.30.450.40">
    <property type="match status" value="1"/>
</dbReference>
<reference evidence="4 5" key="1">
    <citation type="submission" date="2019-10" db="EMBL/GenBank/DDBJ databases">
        <title>Extracellular Electron Transfer in a Candidatus Methanoperedens spp. Enrichment Culture.</title>
        <authorList>
            <person name="Berger S."/>
            <person name="Rangel Shaw D."/>
            <person name="Berben T."/>
            <person name="In 'T Zandt M."/>
            <person name="Frank J."/>
            <person name="Reimann J."/>
            <person name="Jetten M.S.M."/>
            <person name="Welte C.U."/>
        </authorList>
    </citation>
    <scope>NUCLEOTIDE SEQUENCE [LARGE SCALE GENOMIC DNA]</scope>
    <source>
        <strain evidence="4">SB12</strain>
    </source>
</reference>
<dbReference type="InterPro" id="IPR043128">
    <property type="entry name" value="Rev_trsase/Diguanyl_cyclase"/>
</dbReference>
<dbReference type="FunFam" id="3.30.70.270:FF:000001">
    <property type="entry name" value="Diguanylate cyclase domain protein"/>
    <property type="match status" value="1"/>
</dbReference>
<dbReference type="GO" id="GO:0052621">
    <property type="term" value="F:diguanylate cyclase activity"/>
    <property type="evidence" value="ECO:0007669"/>
    <property type="project" value="UniProtKB-EC"/>
</dbReference>
<dbReference type="SUPFAM" id="SSF55781">
    <property type="entry name" value="GAF domain-like"/>
    <property type="match status" value="1"/>
</dbReference>
<dbReference type="SUPFAM" id="SSF55073">
    <property type="entry name" value="Nucleotide cyclase"/>
    <property type="match status" value="1"/>
</dbReference>
<dbReference type="InterPro" id="IPR050469">
    <property type="entry name" value="Diguanylate_Cyclase"/>
</dbReference>
<dbReference type="OrthoDB" id="9779586at2"/>
<dbReference type="PANTHER" id="PTHR45138:SF9">
    <property type="entry name" value="DIGUANYLATE CYCLASE DGCM-RELATED"/>
    <property type="match status" value="1"/>
</dbReference>
<protein>
    <recommendedName>
        <fullName evidence="1">diguanylate cyclase</fullName>
        <ecNumber evidence="1">2.7.7.65</ecNumber>
    </recommendedName>
</protein>
<dbReference type="InterPro" id="IPR003018">
    <property type="entry name" value="GAF"/>
</dbReference>
<dbReference type="AlphaFoldDB" id="A0A833H1A6"/>
<feature type="domain" description="GGDEF" evidence="3">
    <location>
        <begin position="211"/>
        <end position="350"/>
    </location>
</feature>
<dbReference type="PROSITE" id="PS50887">
    <property type="entry name" value="GGDEF"/>
    <property type="match status" value="1"/>
</dbReference>
<dbReference type="Pfam" id="PF01590">
    <property type="entry name" value="GAF"/>
    <property type="match status" value="1"/>
</dbReference>
<evidence type="ECO:0000256" key="2">
    <source>
        <dbReference type="ARBA" id="ARBA00034247"/>
    </source>
</evidence>
<dbReference type="Gene3D" id="3.30.70.270">
    <property type="match status" value="1"/>
</dbReference>
<dbReference type="RefSeq" id="WP_002769728.1">
    <property type="nucleotide sequence ID" value="NZ_JQDG01000002.1"/>
</dbReference>
<dbReference type="PANTHER" id="PTHR45138">
    <property type="entry name" value="REGULATORY COMPONENTS OF SENSORY TRANSDUCTION SYSTEM"/>
    <property type="match status" value="1"/>
</dbReference>
<dbReference type="InterPro" id="IPR029016">
    <property type="entry name" value="GAF-like_dom_sf"/>
</dbReference>
<dbReference type="CDD" id="cd01949">
    <property type="entry name" value="GGDEF"/>
    <property type="match status" value="1"/>
</dbReference>
<dbReference type="NCBIfam" id="TIGR00254">
    <property type="entry name" value="GGDEF"/>
    <property type="match status" value="1"/>
</dbReference>